<dbReference type="OMA" id="WNWESNV"/>
<evidence type="ECO:0000256" key="2">
    <source>
        <dbReference type="ARBA" id="ARBA00004245"/>
    </source>
</evidence>
<dbReference type="VEuPathDB" id="VectorBase:CSON007827"/>
<proteinExistence type="predicted"/>
<protein>
    <submittedName>
        <fullName evidence="10">CSON007827 protein</fullName>
    </submittedName>
</protein>
<keyword evidence="7" id="KW-0206">Cytoskeleton</keyword>
<evidence type="ECO:0000256" key="6">
    <source>
        <dbReference type="ARBA" id="ARBA00023054"/>
    </source>
</evidence>
<dbReference type="InterPro" id="IPR015943">
    <property type="entry name" value="WD40/YVTN_repeat-like_dom_sf"/>
</dbReference>
<keyword evidence="5" id="KW-0677">Repeat</keyword>
<dbReference type="PANTHER" id="PTHR14885">
    <property type="entry name" value="CILIA- AND FLAGELLA-ASSOCIATED PROTEIN 43-RELATED"/>
    <property type="match status" value="1"/>
</dbReference>
<evidence type="ECO:0000256" key="5">
    <source>
        <dbReference type="ARBA" id="ARBA00022737"/>
    </source>
</evidence>
<dbReference type="InterPro" id="IPR011047">
    <property type="entry name" value="Quinoprotein_ADH-like_sf"/>
</dbReference>
<feature type="coiled-coil region" evidence="9">
    <location>
        <begin position="1321"/>
        <end position="1348"/>
    </location>
</feature>
<keyword evidence="8" id="KW-0966">Cell projection</keyword>
<gene>
    <name evidence="10" type="primary">CSON007827</name>
</gene>
<dbReference type="GO" id="GO:0003341">
    <property type="term" value="P:cilium movement"/>
    <property type="evidence" value="ECO:0007669"/>
    <property type="project" value="UniProtKB-ARBA"/>
</dbReference>
<evidence type="ECO:0000256" key="3">
    <source>
        <dbReference type="ARBA" id="ARBA00022490"/>
    </source>
</evidence>
<keyword evidence="6 9" id="KW-0175">Coiled coil</keyword>
<evidence type="ECO:0000256" key="7">
    <source>
        <dbReference type="ARBA" id="ARBA00023212"/>
    </source>
</evidence>
<dbReference type="GO" id="GO:0005930">
    <property type="term" value="C:axoneme"/>
    <property type="evidence" value="ECO:0007669"/>
    <property type="project" value="TreeGrafter"/>
</dbReference>
<dbReference type="SUPFAM" id="SSF50998">
    <property type="entry name" value="Quinoprotein alcohol dehydrogenase-like"/>
    <property type="match status" value="1"/>
</dbReference>
<organism evidence="10">
    <name type="scientific">Culicoides sonorensis</name>
    <name type="common">Biting midge</name>
    <dbReference type="NCBI Taxonomy" id="179676"/>
    <lineage>
        <taxon>Eukaryota</taxon>
        <taxon>Metazoa</taxon>
        <taxon>Ecdysozoa</taxon>
        <taxon>Arthropoda</taxon>
        <taxon>Hexapoda</taxon>
        <taxon>Insecta</taxon>
        <taxon>Pterygota</taxon>
        <taxon>Neoptera</taxon>
        <taxon>Endopterygota</taxon>
        <taxon>Diptera</taxon>
        <taxon>Nematocera</taxon>
        <taxon>Chironomoidea</taxon>
        <taxon>Ceratopogonidae</taxon>
        <taxon>Ceratopogoninae</taxon>
        <taxon>Culicoides</taxon>
        <taxon>Monoculicoides</taxon>
    </lineage>
</organism>
<accession>A0A336LYQ2</accession>
<sequence length="1587" mass="184796">MKKINKPQSKVKQLLPEPSWVKFVNLSVINFVGENVIAFGADQHILLLNYESKEESIYVANNEENGDGVACLAGHSIFPLFAFAEAKLSPRIFVISYPEFAKISILKNDETPYKAICFSETEHLIALKDSPTYMIQVWYWRSHEMLVEKKTYQRNTIQVIGCGTTLPPTVCQLAPIRSNLVLWELHGTVKLCKLIERRINIDALESQNPINFAFGIDGTLYLTTVNGDIHHVYSASGQCNISLKWQGENKGHHPAIVSYTGGIIVSGPDGILRYYKKIKGNWIEQWKIDEFGAFIGLAYDQKKDLIIGTTFKGEVYTIQVNEETAQCTLIKEYSQGIVFCCFLKPLDDFVVTVNEKKILHVWKVRTGEKVSSLDIHDNCCMKEHPHLSYIILGDIHGILHLINVIDVFQPCLETKYFLSHHKIKEIHFSLDGNYFAVLDEINDIYIMKLTIGESMDVIQHFPNEQNIFNLMFLQNSIELTLVSLILDPKVSKIASDKLLSISMSYENPEIYSQNDLILPEKYISISPVFHSDQELYGVKFMTKEIHLLKIQGNNITIFKSFKVNVDIKEMIVTGDKYHTISYGMDGKLNIFKAIITDESPLTINLHNRFFKGVKQGHVDKFGQFAITLGHSGVMICTKLNQNTVDTGFEDQVLKVNREWRKEHSKDTTEGFILTEEFEDKRWLDIQKMKFLEKEEELHRIERTNILNEFSSLKAKLKELIDNNERMPVAERIDLDVFNIANEWTKILAEAAADERMREEKRMKDFIEAQTKVNETIVQKCWDSMEIKGCQIRGIFTKVCVDNYPLAIVSDAKQNLKFRNALLWRKLEVMASCKDEFLPWIPIPANQLETLLSHDPDLVTDYEKSCPETILSLTGTRSFNFIERMQLRYQQMNIVALAQIYSSQIFGNNDILRLREYFNKLFQDLHLTKEDEMDAVSVTNRRLRHIQKELKQLAELKNEEIKDDEAIDDPIFFPAEQPETIVKVEDNEVGVLPYISPSKQKMLDALAVEKERLRQELMADDFRDRALVAMMDGVLEHKWEDEIKKPVWKPSCMLEKDPRDYDEMDLEAVKDYHKRVKHNLVERDQYREMLIEERSRLKILLKDRITNFNYKVAKLQLLKLQIDACINAEELRLLKTLDFSYQRIVFDRQEFSIRQEIETIRKQLTYLGDTFTEIQEKITEFKSNYETLNFKDKQMDKQFKANFAEVAPLAVVDPAYKIFRRRPKYQIRAWATVPILLDLAKRIVTKKTFEQGALLLPIECVDYMNLLDQMDTFTGATGIDANVWQILCRMRRAKIESEFKLKAYGLQLAEADTTANAFSREMHHKRNYLASLENKLENLLEAKQKEAMNRQVQLVMKRGQIEVDLSGKINDFKNCVLIHKKDIYDINEVIQKAGHKKLKAMMNAAIFRRKIITKEWEHRVLRLTVRDMKDFVQVIDKCKITKEVQMWLKRKERGWTQDLGEEAVEADIKNTIAAQEKLLNEVINNVKEIQHKINAKRRENKKLDQRIQEVNLEITETGMKRNIEFVEVEHKTSVERMEFMVERSRLIRKIQEQHSYILELNTLAELQKLKTYPTLTTASNLARNRLAH</sequence>
<evidence type="ECO:0000256" key="1">
    <source>
        <dbReference type="ARBA" id="ARBA00004138"/>
    </source>
</evidence>
<keyword evidence="4" id="KW-0853">WD repeat</keyword>
<dbReference type="SUPFAM" id="SSF101908">
    <property type="entry name" value="Putative isomerase YbhE"/>
    <property type="match status" value="1"/>
</dbReference>
<dbReference type="EMBL" id="UFQT01000294">
    <property type="protein sequence ID" value="SSX22930.1"/>
    <property type="molecule type" value="Genomic_DNA"/>
</dbReference>
<dbReference type="PANTHER" id="PTHR14885:SF1">
    <property type="entry name" value="CILIA- AND FLAGELLA-ASSOCIATED PROTEIN 43"/>
    <property type="match status" value="1"/>
</dbReference>
<evidence type="ECO:0000313" key="10">
    <source>
        <dbReference type="EMBL" id="SSX22930.1"/>
    </source>
</evidence>
<dbReference type="Pfam" id="PF25828">
    <property type="entry name" value="CC_Cfap43"/>
    <property type="match status" value="1"/>
</dbReference>
<name>A0A336LYQ2_CULSO</name>
<reference evidence="10" key="1">
    <citation type="submission" date="2018-07" db="EMBL/GenBank/DDBJ databases">
        <authorList>
            <person name="Quirk P.G."/>
            <person name="Krulwich T.A."/>
        </authorList>
    </citation>
    <scope>NUCLEOTIDE SEQUENCE</scope>
</reference>
<feature type="coiled-coil region" evidence="9">
    <location>
        <begin position="935"/>
        <end position="962"/>
    </location>
</feature>
<dbReference type="GO" id="GO:0060271">
    <property type="term" value="P:cilium assembly"/>
    <property type="evidence" value="ECO:0007669"/>
    <property type="project" value="TreeGrafter"/>
</dbReference>
<keyword evidence="3" id="KW-0963">Cytoplasm</keyword>
<evidence type="ECO:0000256" key="4">
    <source>
        <dbReference type="ARBA" id="ARBA00022574"/>
    </source>
</evidence>
<comment type="subcellular location">
    <subcellularLocation>
        <location evidence="1">Cell projection</location>
        <location evidence="1">Cilium</location>
    </subcellularLocation>
    <subcellularLocation>
        <location evidence="2">Cytoplasm</location>
        <location evidence="2">Cytoskeleton</location>
    </subcellularLocation>
</comment>
<evidence type="ECO:0000256" key="9">
    <source>
        <dbReference type="SAM" id="Coils"/>
    </source>
</evidence>
<evidence type="ECO:0000256" key="8">
    <source>
        <dbReference type="ARBA" id="ARBA00023273"/>
    </source>
</evidence>
<dbReference type="Gene3D" id="2.130.10.10">
    <property type="entry name" value="YVTN repeat-like/Quinoprotein amine dehydrogenase"/>
    <property type="match status" value="2"/>
</dbReference>
<feature type="coiled-coil region" evidence="9">
    <location>
        <begin position="1471"/>
        <end position="1512"/>
    </location>
</feature>